<gene>
    <name evidence="1" type="ORF">CCACVL1_28723</name>
</gene>
<proteinExistence type="predicted"/>
<evidence type="ECO:0000313" key="1">
    <source>
        <dbReference type="EMBL" id="OMO53310.1"/>
    </source>
</evidence>
<dbReference type="AlphaFoldDB" id="A0A1R3G5K7"/>
<feature type="non-terminal residue" evidence="1">
    <location>
        <position position="1"/>
    </location>
</feature>
<protein>
    <submittedName>
        <fullName evidence="1">Uncharacterized protein</fullName>
    </submittedName>
</protein>
<name>A0A1R3G5K7_COCAP</name>
<sequence>RRLGAVEAVAMLFVISRLPVPRLVRDSKDRPTSWEGDRGSP</sequence>
<comment type="caution">
    <text evidence="1">The sequence shown here is derived from an EMBL/GenBank/DDBJ whole genome shotgun (WGS) entry which is preliminary data.</text>
</comment>
<accession>A0A1R3G5K7</accession>
<keyword evidence="2" id="KW-1185">Reference proteome</keyword>
<dbReference type="EMBL" id="AWWV01015210">
    <property type="protein sequence ID" value="OMO53310.1"/>
    <property type="molecule type" value="Genomic_DNA"/>
</dbReference>
<evidence type="ECO:0000313" key="2">
    <source>
        <dbReference type="Proteomes" id="UP000188268"/>
    </source>
</evidence>
<dbReference type="Gramene" id="OMO53310">
    <property type="protein sequence ID" value="OMO53310"/>
    <property type="gene ID" value="CCACVL1_28723"/>
</dbReference>
<organism evidence="1 2">
    <name type="scientific">Corchorus capsularis</name>
    <name type="common">Jute</name>
    <dbReference type="NCBI Taxonomy" id="210143"/>
    <lineage>
        <taxon>Eukaryota</taxon>
        <taxon>Viridiplantae</taxon>
        <taxon>Streptophyta</taxon>
        <taxon>Embryophyta</taxon>
        <taxon>Tracheophyta</taxon>
        <taxon>Spermatophyta</taxon>
        <taxon>Magnoliopsida</taxon>
        <taxon>eudicotyledons</taxon>
        <taxon>Gunneridae</taxon>
        <taxon>Pentapetalae</taxon>
        <taxon>rosids</taxon>
        <taxon>malvids</taxon>
        <taxon>Malvales</taxon>
        <taxon>Malvaceae</taxon>
        <taxon>Grewioideae</taxon>
        <taxon>Apeibeae</taxon>
        <taxon>Corchorus</taxon>
    </lineage>
</organism>
<reference evidence="1 2" key="1">
    <citation type="submission" date="2013-09" db="EMBL/GenBank/DDBJ databases">
        <title>Corchorus capsularis genome sequencing.</title>
        <authorList>
            <person name="Alam M."/>
            <person name="Haque M.S."/>
            <person name="Islam M.S."/>
            <person name="Emdad E.M."/>
            <person name="Islam M.M."/>
            <person name="Ahmed B."/>
            <person name="Halim A."/>
            <person name="Hossen Q.M.M."/>
            <person name="Hossain M.Z."/>
            <person name="Ahmed R."/>
            <person name="Khan M.M."/>
            <person name="Islam R."/>
            <person name="Rashid M.M."/>
            <person name="Khan S.A."/>
            <person name="Rahman M.S."/>
            <person name="Alam M."/>
        </authorList>
    </citation>
    <scope>NUCLEOTIDE SEQUENCE [LARGE SCALE GENOMIC DNA]</scope>
    <source>
        <strain evidence="2">cv. CVL-1</strain>
        <tissue evidence="1">Whole seedling</tissue>
    </source>
</reference>
<dbReference type="Proteomes" id="UP000188268">
    <property type="component" value="Unassembled WGS sequence"/>
</dbReference>